<protein>
    <submittedName>
        <fullName evidence="9">Uncharacterized protein</fullName>
    </submittedName>
</protein>
<dbReference type="Proteomes" id="UP001175227">
    <property type="component" value="Unassembled WGS sequence"/>
</dbReference>
<comment type="similarity">
    <text evidence="2">Belongs to the cytochrome P450 family.</text>
</comment>
<evidence type="ECO:0000256" key="2">
    <source>
        <dbReference type="ARBA" id="ARBA00010617"/>
    </source>
</evidence>
<evidence type="ECO:0000256" key="3">
    <source>
        <dbReference type="ARBA" id="ARBA00022617"/>
    </source>
</evidence>
<evidence type="ECO:0000256" key="6">
    <source>
        <dbReference type="ARBA" id="ARBA00023004"/>
    </source>
</evidence>
<feature type="non-terminal residue" evidence="9">
    <location>
        <position position="61"/>
    </location>
</feature>
<accession>A0AA39NTU4</accession>
<keyword evidence="6" id="KW-0408">Iron</keyword>
<keyword evidence="10" id="KW-1185">Reference proteome</keyword>
<dbReference type="PANTHER" id="PTHR46300:SF1">
    <property type="entry name" value="P450, PUTATIVE (EUROFUNG)-RELATED"/>
    <property type="match status" value="1"/>
</dbReference>
<organism evidence="9 10">
    <name type="scientific">Armillaria novae-zelandiae</name>
    <dbReference type="NCBI Taxonomy" id="153914"/>
    <lineage>
        <taxon>Eukaryota</taxon>
        <taxon>Fungi</taxon>
        <taxon>Dikarya</taxon>
        <taxon>Basidiomycota</taxon>
        <taxon>Agaricomycotina</taxon>
        <taxon>Agaricomycetes</taxon>
        <taxon>Agaricomycetidae</taxon>
        <taxon>Agaricales</taxon>
        <taxon>Marasmiineae</taxon>
        <taxon>Physalacriaceae</taxon>
        <taxon>Armillaria</taxon>
    </lineage>
</organism>
<keyword evidence="5" id="KW-0560">Oxidoreductase</keyword>
<keyword evidence="8" id="KW-0812">Transmembrane</keyword>
<dbReference type="PANTHER" id="PTHR46300">
    <property type="entry name" value="P450, PUTATIVE (EUROFUNG)-RELATED-RELATED"/>
    <property type="match status" value="1"/>
</dbReference>
<keyword evidence="8" id="KW-0472">Membrane</keyword>
<keyword evidence="4" id="KW-0479">Metal-binding</keyword>
<dbReference type="SUPFAM" id="SSF48264">
    <property type="entry name" value="Cytochrome P450"/>
    <property type="match status" value="1"/>
</dbReference>
<dbReference type="GO" id="GO:0005506">
    <property type="term" value="F:iron ion binding"/>
    <property type="evidence" value="ECO:0007669"/>
    <property type="project" value="InterPro"/>
</dbReference>
<reference evidence="9" key="1">
    <citation type="submission" date="2023-06" db="EMBL/GenBank/DDBJ databases">
        <authorList>
            <consortium name="Lawrence Berkeley National Laboratory"/>
            <person name="Ahrendt S."/>
            <person name="Sahu N."/>
            <person name="Indic B."/>
            <person name="Wong-Bajracharya J."/>
            <person name="Merenyi Z."/>
            <person name="Ke H.-M."/>
            <person name="Monk M."/>
            <person name="Kocsube S."/>
            <person name="Drula E."/>
            <person name="Lipzen A."/>
            <person name="Balint B."/>
            <person name="Henrissat B."/>
            <person name="Andreopoulos B."/>
            <person name="Martin F.M."/>
            <person name="Harder C.B."/>
            <person name="Rigling D."/>
            <person name="Ford K.L."/>
            <person name="Foster G.D."/>
            <person name="Pangilinan J."/>
            <person name="Papanicolaou A."/>
            <person name="Barry K."/>
            <person name="LaButti K."/>
            <person name="Viragh M."/>
            <person name="Koriabine M."/>
            <person name="Yan M."/>
            <person name="Riley R."/>
            <person name="Champramary S."/>
            <person name="Plett K.L."/>
            <person name="Tsai I.J."/>
            <person name="Slot J."/>
            <person name="Sipos G."/>
            <person name="Plett J."/>
            <person name="Nagy L.G."/>
            <person name="Grigoriev I.V."/>
        </authorList>
    </citation>
    <scope>NUCLEOTIDE SEQUENCE</scope>
    <source>
        <strain evidence="9">ICMP 16352</strain>
    </source>
</reference>
<name>A0AA39NTU4_9AGAR</name>
<evidence type="ECO:0000313" key="10">
    <source>
        <dbReference type="Proteomes" id="UP001175227"/>
    </source>
</evidence>
<evidence type="ECO:0000256" key="4">
    <source>
        <dbReference type="ARBA" id="ARBA00022723"/>
    </source>
</evidence>
<proteinExistence type="inferred from homology"/>
<sequence>MSFDQVAFLTGSMFSAGASMTAAALVFIIMATVCFPEAAKVVQKEIHDIVSHDRCPMFEDR</sequence>
<evidence type="ECO:0000256" key="5">
    <source>
        <dbReference type="ARBA" id="ARBA00023002"/>
    </source>
</evidence>
<dbReference type="GO" id="GO:0020037">
    <property type="term" value="F:heme binding"/>
    <property type="evidence" value="ECO:0007669"/>
    <property type="project" value="InterPro"/>
</dbReference>
<comment type="caution">
    <text evidence="9">The sequence shown here is derived from an EMBL/GenBank/DDBJ whole genome shotgun (WGS) entry which is preliminary data.</text>
</comment>
<evidence type="ECO:0000313" key="9">
    <source>
        <dbReference type="EMBL" id="KAK0471751.1"/>
    </source>
</evidence>
<keyword evidence="7" id="KW-0503">Monooxygenase</keyword>
<dbReference type="GO" id="GO:0004497">
    <property type="term" value="F:monooxygenase activity"/>
    <property type="evidence" value="ECO:0007669"/>
    <property type="project" value="UniProtKB-KW"/>
</dbReference>
<keyword evidence="8" id="KW-1133">Transmembrane helix</keyword>
<keyword evidence="3" id="KW-0349">Heme</keyword>
<dbReference type="AlphaFoldDB" id="A0AA39NTU4"/>
<dbReference type="GO" id="GO:0016705">
    <property type="term" value="F:oxidoreductase activity, acting on paired donors, with incorporation or reduction of molecular oxygen"/>
    <property type="evidence" value="ECO:0007669"/>
    <property type="project" value="InterPro"/>
</dbReference>
<dbReference type="Gene3D" id="1.10.630.10">
    <property type="entry name" value="Cytochrome P450"/>
    <property type="match status" value="1"/>
</dbReference>
<evidence type="ECO:0000256" key="7">
    <source>
        <dbReference type="ARBA" id="ARBA00023033"/>
    </source>
</evidence>
<dbReference type="EMBL" id="JAUEPR010000047">
    <property type="protein sequence ID" value="KAK0471751.1"/>
    <property type="molecule type" value="Genomic_DNA"/>
</dbReference>
<evidence type="ECO:0000256" key="1">
    <source>
        <dbReference type="ARBA" id="ARBA00001971"/>
    </source>
</evidence>
<comment type="cofactor">
    <cofactor evidence="1">
        <name>heme</name>
        <dbReference type="ChEBI" id="CHEBI:30413"/>
    </cofactor>
</comment>
<dbReference type="InterPro" id="IPR050364">
    <property type="entry name" value="Cytochrome_P450_fung"/>
</dbReference>
<gene>
    <name evidence="9" type="ORF">IW261DRAFT_1510925</name>
</gene>
<evidence type="ECO:0000256" key="8">
    <source>
        <dbReference type="SAM" id="Phobius"/>
    </source>
</evidence>
<dbReference type="InterPro" id="IPR036396">
    <property type="entry name" value="Cyt_P450_sf"/>
</dbReference>
<feature type="transmembrane region" description="Helical" evidence="8">
    <location>
        <begin position="12"/>
        <end position="35"/>
    </location>
</feature>